<dbReference type="EMBL" id="LR797059">
    <property type="protein sequence ID" value="CAB4184187.1"/>
    <property type="molecule type" value="Genomic_DNA"/>
</dbReference>
<proteinExistence type="predicted"/>
<evidence type="ECO:0000313" key="2">
    <source>
        <dbReference type="EMBL" id="CAB4202022.1"/>
    </source>
</evidence>
<reference evidence="2" key="1">
    <citation type="submission" date="2020-05" db="EMBL/GenBank/DDBJ databases">
        <authorList>
            <person name="Chiriac C."/>
            <person name="Salcher M."/>
            <person name="Ghai R."/>
            <person name="Kavagutti S V."/>
        </authorList>
    </citation>
    <scope>NUCLEOTIDE SEQUENCE</scope>
</reference>
<evidence type="ECO:0000313" key="1">
    <source>
        <dbReference type="EMBL" id="CAB4184187.1"/>
    </source>
</evidence>
<accession>A0A6J5S4Q0</accession>
<organism evidence="2">
    <name type="scientific">uncultured Caudovirales phage</name>
    <dbReference type="NCBI Taxonomy" id="2100421"/>
    <lineage>
        <taxon>Viruses</taxon>
        <taxon>Duplodnaviria</taxon>
        <taxon>Heunggongvirae</taxon>
        <taxon>Uroviricota</taxon>
        <taxon>Caudoviricetes</taxon>
        <taxon>Peduoviridae</taxon>
        <taxon>Maltschvirus</taxon>
        <taxon>Maltschvirus maltsch</taxon>
    </lineage>
</organism>
<name>A0A6J5S4Q0_9CAUD</name>
<gene>
    <name evidence="1" type="ORF">UFOVP1101_43</name>
    <name evidence="2" type="ORF">UFOVP1362_39</name>
</gene>
<dbReference type="EMBL" id="LR797311">
    <property type="protein sequence ID" value="CAB4202022.1"/>
    <property type="molecule type" value="Genomic_DNA"/>
</dbReference>
<sequence length="56" mass="6378">MNELYAAGYAIPLYGPRTYTWRHYDREITLPHGAVQVTDRDGVPCALWADVQKAVK</sequence>
<protein>
    <submittedName>
        <fullName evidence="2">Uncharacterized protein</fullName>
    </submittedName>
</protein>